<evidence type="ECO:0000256" key="12">
    <source>
        <dbReference type="ARBA" id="ARBA00047984"/>
    </source>
</evidence>
<evidence type="ECO:0000256" key="2">
    <source>
        <dbReference type="ARBA" id="ARBA00009334"/>
    </source>
</evidence>
<dbReference type="Gene3D" id="3.40.50.300">
    <property type="entry name" value="P-loop containing nucleotide triphosphate hydrolases"/>
    <property type="match status" value="2"/>
</dbReference>
<evidence type="ECO:0000256" key="8">
    <source>
        <dbReference type="ARBA" id="ARBA00022806"/>
    </source>
</evidence>
<dbReference type="InterPro" id="IPR014001">
    <property type="entry name" value="Helicase_ATP-bd"/>
</dbReference>
<keyword evidence="10" id="KW-0539">Nucleus</keyword>
<comment type="function">
    <text evidence="11">ATP-dependent RNA helicase required for 60S ribosomal subunit synthesis. Involved in efficient pre-rRNA processing, predominantly at site A3, which is necessary for the normal formation of 25S and 5.8S rRNAs.</text>
</comment>
<dbReference type="InterPro" id="IPR011545">
    <property type="entry name" value="DEAD/DEAH_box_helicase_dom"/>
</dbReference>
<dbReference type="Proteomes" id="UP000191522">
    <property type="component" value="Unassembled WGS sequence"/>
</dbReference>
<evidence type="ECO:0000256" key="11">
    <source>
        <dbReference type="ARBA" id="ARBA00037449"/>
    </source>
</evidence>
<organism evidence="17 18">
    <name type="scientific">Penicillium decumbens</name>
    <dbReference type="NCBI Taxonomy" id="69771"/>
    <lineage>
        <taxon>Eukaryota</taxon>
        <taxon>Fungi</taxon>
        <taxon>Dikarya</taxon>
        <taxon>Ascomycota</taxon>
        <taxon>Pezizomycotina</taxon>
        <taxon>Eurotiomycetes</taxon>
        <taxon>Eurotiomycetidae</taxon>
        <taxon>Eurotiales</taxon>
        <taxon>Aspergillaceae</taxon>
        <taxon>Penicillium</taxon>
    </lineage>
</organism>
<evidence type="ECO:0000256" key="14">
    <source>
        <dbReference type="SAM" id="MobiDB-lite"/>
    </source>
</evidence>
<sequence>MGKRSHNTEPTELRAKKKSKSDKHSAKETTSVDKENGSSGDKATYTQNAALTDLPQSQIDQFLEEKIIKVTDPLPEASKFRPLISFDYLPPCDDNLYAPLKSFPAPTPIQAVTWPLLFAGRDVIGIAETGSGKTLAFGLPCLNKLVESKRSRKPYHPTTVIISPTRELAMQIYDQLAKFADAVKAGVTCIYGGVRKDEQREALKTAAIVVATPGRLKDLQNDGSVNLGKVKYLVLDEADRMLDKGFEQDIKDIIAPMPVSRRQTVMFTATWPRSVRDLAASFMSSPVTVTIGGDPSADPRANTRIKQEVEVMNGQDKEGRLIQLLNRSQKGNKNPEKVLVFCLYKKEAVRVERLIKMKGFKVAGIHGDLNQTERFRNLDAFKSGAATVLVATDVAARGLDIPAVMLVINVTFPLTVEDYVHRIGRTGRAGAEGHAITFFTEQDKALSGGLINVLKAAKQNVPEDLMKFGTTVKKKQHGAYGAFFKDVDTNKKATKITFDD</sequence>
<keyword evidence="5" id="KW-0698">rRNA processing</keyword>
<dbReference type="SUPFAM" id="SSF52540">
    <property type="entry name" value="P-loop containing nucleoside triphosphate hydrolases"/>
    <property type="match status" value="1"/>
</dbReference>
<feature type="compositionally biased region" description="Basic and acidic residues" evidence="14">
    <location>
        <begin position="22"/>
        <end position="36"/>
    </location>
</feature>
<comment type="caution">
    <text evidence="17">The sequence shown here is derived from an EMBL/GenBank/DDBJ whole genome shotgun (WGS) entry which is preliminary data.</text>
</comment>
<dbReference type="PROSITE" id="PS00039">
    <property type="entry name" value="DEAD_ATP_HELICASE"/>
    <property type="match status" value="1"/>
</dbReference>
<comment type="similarity">
    <text evidence="2">Belongs to the DEAD box helicase family. DDX5/DBP2 subfamily.</text>
</comment>
<proteinExistence type="inferred from homology"/>
<evidence type="ECO:0000256" key="5">
    <source>
        <dbReference type="ARBA" id="ARBA00022552"/>
    </source>
</evidence>
<dbReference type="AlphaFoldDB" id="A0A1V6P8I6"/>
<comment type="subcellular location">
    <subcellularLocation>
        <location evidence="1">Nucleus</location>
        <location evidence="1">Nucleolus</location>
    </subcellularLocation>
</comment>
<dbReference type="STRING" id="69771.A0A1V6P8I6"/>
<reference evidence="18" key="1">
    <citation type="journal article" date="2017" name="Nat. Microbiol.">
        <title>Global analysis of biosynthetic gene clusters reveals vast potential of secondary metabolite production in Penicillium species.</title>
        <authorList>
            <person name="Nielsen J.C."/>
            <person name="Grijseels S."/>
            <person name="Prigent S."/>
            <person name="Ji B."/>
            <person name="Dainat J."/>
            <person name="Nielsen K.F."/>
            <person name="Frisvad J.C."/>
            <person name="Workman M."/>
            <person name="Nielsen J."/>
        </authorList>
    </citation>
    <scope>NUCLEOTIDE SEQUENCE [LARGE SCALE GENOMIC DNA]</scope>
    <source>
        <strain evidence="18">IBT 11843</strain>
    </source>
</reference>
<evidence type="ECO:0000256" key="9">
    <source>
        <dbReference type="ARBA" id="ARBA00022840"/>
    </source>
</evidence>
<keyword evidence="8 13" id="KW-0347">Helicase</keyword>
<evidence type="ECO:0000313" key="18">
    <source>
        <dbReference type="Proteomes" id="UP000191522"/>
    </source>
</evidence>
<feature type="region of interest" description="Disordered" evidence="14">
    <location>
        <begin position="1"/>
        <end position="43"/>
    </location>
</feature>
<keyword evidence="4" id="KW-0690">Ribosome biogenesis</keyword>
<dbReference type="InterPro" id="IPR001650">
    <property type="entry name" value="Helicase_C-like"/>
</dbReference>
<dbReference type="PANTHER" id="PTHR47958">
    <property type="entry name" value="ATP-DEPENDENT RNA HELICASE DBP3"/>
    <property type="match status" value="1"/>
</dbReference>
<dbReference type="OrthoDB" id="196131at2759"/>
<gene>
    <name evidence="17" type="ORF">PENDEC_c016G03834</name>
</gene>
<evidence type="ECO:0000256" key="13">
    <source>
        <dbReference type="RuleBase" id="RU000492"/>
    </source>
</evidence>
<dbReference type="GO" id="GO:0003724">
    <property type="term" value="F:RNA helicase activity"/>
    <property type="evidence" value="ECO:0007669"/>
    <property type="project" value="UniProtKB-EC"/>
</dbReference>
<dbReference type="InterPro" id="IPR044742">
    <property type="entry name" value="DEAD/DEAH_RhlB"/>
</dbReference>
<dbReference type="CDD" id="cd18787">
    <property type="entry name" value="SF2_C_DEAD"/>
    <property type="match status" value="1"/>
</dbReference>
<evidence type="ECO:0000256" key="4">
    <source>
        <dbReference type="ARBA" id="ARBA00022517"/>
    </source>
</evidence>
<dbReference type="EMBL" id="MDYL01000016">
    <property type="protein sequence ID" value="OQD73285.1"/>
    <property type="molecule type" value="Genomic_DNA"/>
</dbReference>
<dbReference type="Pfam" id="PF00271">
    <property type="entry name" value="Helicase_C"/>
    <property type="match status" value="1"/>
</dbReference>
<dbReference type="PROSITE" id="PS51194">
    <property type="entry name" value="HELICASE_CTER"/>
    <property type="match status" value="1"/>
</dbReference>
<dbReference type="InterPro" id="IPR027417">
    <property type="entry name" value="P-loop_NTPase"/>
</dbReference>
<dbReference type="OMA" id="KKTHDMY"/>
<keyword evidence="18" id="KW-1185">Reference proteome</keyword>
<comment type="catalytic activity">
    <reaction evidence="12">
        <text>ATP + H2O = ADP + phosphate + H(+)</text>
        <dbReference type="Rhea" id="RHEA:13065"/>
        <dbReference type="ChEBI" id="CHEBI:15377"/>
        <dbReference type="ChEBI" id="CHEBI:15378"/>
        <dbReference type="ChEBI" id="CHEBI:30616"/>
        <dbReference type="ChEBI" id="CHEBI:43474"/>
        <dbReference type="ChEBI" id="CHEBI:456216"/>
        <dbReference type="EC" id="3.6.4.13"/>
    </reaction>
</comment>
<feature type="domain" description="Helicase ATP-binding" evidence="15">
    <location>
        <begin position="114"/>
        <end position="289"/>
    </location>
</feature>
<keyword evidence="6 13" id="KW-0547">Nucleotide-binding</keyword>
<evidence type="ECO:0000259" key="16">
    <source>
        <dbReference type="PROSITE" id="PS51194"/>
    </source>
</evidence>
<dbReference type="SMART" id="SM00490">
    <property type="entry name" value="HELICc"/>
    <property type="match status" value="1"/>
</dbReference>
<evidence type="ECO:0000313" key="17">
    <source>
        <dbReference type="EMBL" id="OQD73285.1"/>
    </source>
</evidence>
<evidence type="ECO:0000256" key="6">
    <source>
        <dbReference type="ARBA" id="ARBA00022741"/>
    </source>
</evidence>
<evidence type="ECO:0000259" key="15">
    <source>
        <dbReference type="PROSITE" id="PS51192"/>
    </source>
</evidence>
<feature type="compositionally biased region" description="Basic and acidic residues" evidence="14">
    <location>
        <begin position="1"/>
        <end position="14"/>
    </location>
</feature>
<dbReference type="InterPro" id="IPR000629">
    <property type="entry name" value="RNA-helicase_DEAD-box_CS"/>
</dbReference>
<evidence type="ECO:0000256" key="3">
    <source>
        <dbReference type="ARBA" id="ARBA00012552"/>
    </source>
</evidence>
<dbReference type="GO" id="GO:0003676">
    <property type="term" value="F:nucleic acid binding"/>
    <property type="evidence" value="ECO:0007669"/>
    <property type="project" value="InterPro"/>
</dbReference>
<dbReference type="SMART" id="SM00487">
    <property type="entry name" value="DEXDc"/>
    <property type="match status" value="1"/>
</dbReference>
<keyword evidence="9 13" id="KW-0067">ATP-binding</keyword>
<dbReference type="GO" id="GO:0005524">
    <property type="term" value="F:ATP binding"/>
    <property type="evidence" value="ECO:0007669"/>
    <property type="project" value="UniProtKB-KW"/>
</dbReference>
<dbReference type="PROSITE" id="PS51192">
    <property type="entry name" value="HELICASE_ATP_BIND_1"/>
    <property type="match status" value="1"/>
</dbReference>
<name>A0A1V6P8I6_PENDC</name>
<dbReference type="CDD" id="cd00268">
    <property type="entry name" value="DEADc"/>
    <property type="match status" value="1"/>
</dbReference>
<evidence type="ECO:0000256" key="1">
    <source>
        <dbReference type="ARBA" id="ARBA00004604"/>
    </source>
</evidence>
<dbReference type="EC" id="3.6.4.13" evidence="3"/>
<keyword evidence="7 13" id="KW-0378">Hydrolase</keyword>
<protein>
    <recommendedName>
        <fullName evidence="3">RNA helicase</fullName>
        <ecNumber evidence="3">3.6.4.13</ecNumber>
    </recommendedName>
</protein>
<feature type="domain" description="Helicase C-terminal" evidence="16">
    <location>
        <begin position="320"/>
        <end position="469"/>
    </location>
</feature>
<accession>A0A1V6P8I6</accession>
<evidence type="ECO:0000256" key="7">
    <source>
        <dbReference type="ARBA" id="ARBA00022801"/>
    </source>
</evidence>
<dbReference type="GO" id="GO:0016787">
    <property type="term" value="F:hydrolase activity"/>
    <property type="evidence" value="ECO:0007669"/>
    <property type="project" value="UniProtKB-KW"/>
</dbReference>
<evidence type="ECO:0000256" key="10">
    <source>
        <dbReference type="ARBA" id="ARBA00023242"/>
    </source>
</evidence>
<dbReference type="Pfam" id="PF00270">
    <property type="entry name" value="DEAD"/>
    <property type="match status" value="1"/>
</dbReference>
<dbReference type="FunFam" id="3.40.50.300:FF:000008">
    <property type="entry name" value="ATP-dependent RNA helicase RhlB"/>
    <property type="match status" value="1"/>
</dbReference>